<dbReference type="InterPro" id="IPR044152">
    <property type="entry name" value="YqjM-like"/>
</dbReference>
<proteinExistence type="predicted"/>
<dbReference type="GO" id="GO:0050661">
    <property type="term" value="F:NADP binding"/>
    <property type="evidence" value="ECO:0007669"/>
    <property type="project" value="InterPro"/>
</dbReference>
<dbReference type="PANTHER" id="PTHR43303:SF4">
    <property type="entry name" value="NADPH DEHYDROGENASE C23G7.10C-RELATED"/>
    <property type="match status" value="1"/>
</dbReference>
<dbReference type="Proteomes" id="UP000018890">
    <property type="component" value="Unassembled WGS sequence"/>
</dbReference>
<dbReference type="AlphaFoldDB" id="W4Q885"/>
<evidence type="ECO:0000313" key="8">
    <source>
        <dbReference type="Proteomes" id="UP000018890"/>
    </source>
</evidence>
<dbReference type="SUPFAM" id="SSF51395">
    <property type="entry name" value="FMN-linked oxidoreductases"/>
    <property type="match status" value="1"/>
</dbReference>
<dbReference type="Pfam" id="PF00724">
    <property type="entry name" value="Oxidored_FMN"/>
    <property type="match status" value="1"/>
</dbReference>
<accession>W4Q885</accession>
<dbReference type="STRING" id="1236970.JCM9140_4495"/>
<organism evidence="7 8">
    <name type="scientific">Halalkalibacter wakoensis JCM 9140</name>
    <dbReference type="NCBI Taxonomy" id="1236970"/>
    <lineage>
        <taxon>Bacteria</taxon>
        <taxon>Bacillati</taxon>
        <taxon>Bacillota</taxon>
        <taxon>Bacilli</taxon>
        <taxon>Bacillales</taxon>
        <taxon>Bacillaceae</taxon>
        <taxon>Halalkalibacter</taxon>
    </lineage>
</organism>
<keyword evidence="8" id="KW-1185">Reference proteome</keyword>
<evidence type="ECO:0000313" key="7">
    <source>
        <dbReference type="EMBL" id="GAE28281.1"/>
    </source>
</evidence>
<evidence type="ECO:0000259" key="6">
    <source>
        <dbReference type="Pfam" id="PF00724"/>
    </source>
</evidence>
<evidence type="ECO:0000256" key="3">
    <source>
        <dbReference type="ARBA" id="ARBA00022643"/>
    </source>
</evidence>
<sequence>MIDCSSGSVIRTPIPVYPGYQVSLAEEIKHKAEIATGAVGLITNGIQAEEIIQNGRADLIFLARELLRDPYWPRTAARQLDLEVPSPVQYRRAWDGHPMKSFLKKSDRVEKE</sequence>
<comment type="caution">
    <text evidence="7">The sequence shown here is derived from an EMBL/GenBank/DDBJ whole genome shotgun (WGS) entry which is preliminary data.</text>
</comment>
<dbReference type="GO" id="GO:0010181">
    <property type="term" value="F:FMN binding"/>
    <property type="evidence" value="ECO:0007669"/>
    <property type="project" value="InterPro"/>
</dbReference>
<dbReference type="GO" id="GO:0003959">
    <property type="term" value="F:NADPH dehydrogenase activity"/>
    <property type="evidence" value="ECO:0007669"/>
    <property type="project" value="InterPro"/>
</dbReference>
<dbReference type="InterPro" id="IPR013785">
    <property type="entry name" value="Aldolase_TIM"/>
</dbReference>
<dbReference type="Gene3D" id="3.20.20.70">
    <property type="entry name" value="Aldolase class I"/>
    <property type="match status" value="1"/>
</dbReference>
<gene>
    <name evidence="7" type="ORF">JCM9140_4495</name>
</gene>
<keyword evidence="2" id="KW-0285">Flavoprotein</keyword>
<protein>
    <submittedName>
        <fullName evidence="7">NADH oxidase</fullName>
    </submittedName>
</protein>
<feature type="domain" description="NADH:flavin oxidoreductase/NADH oxidase N-terminal" evidence="6">
    <location>
        <begin position="11"/>
        <end position="82"/>
    </location>
</feature>
<comment type="cofactor">
    <cofactor evidence="1">
        <name>FMN</name>
        <dbReference type="ChEBI" id="CHEBI:58210"/>
    </cofactor>
</comment>
<reference evidence="7" key="1">
    <citation type="journal article" date="2014" name="Genome Announc.">
        <title>Draft Genome Sequences of Three Alkaliphilic Bacillus Strains, Bacillus wakoensis JCM 9140T, Bacillus akibai JCM 9157T, and Bacillus hemicellulosilyticus JCM 9152T.</title>
        <authorList>
            <person name="Yuki M."/>
            <person name="Oshima K."/>
            <person name="Suda W."/>
            <person name="Oshida Y."/>
            <person name="Kitamura K."/>
            <person name="Iida T."/>
            <person name="Hattori M."/>
            <person name="Ohkuma M."/>
        </authorList>
    </citation>
    <scope>NUCLEOTIDE SEQUENCE [LARGE SCALE GENOMIC DNA]</scope>
    <source>
        <strain evidence="7">JCM 9140</strain>
    </source>
</reference>
<evidence type="ECO:0000256" key="5">
    <source>
        <dbReference type="ARBA" id="ARBA00023002"/>
    </source>
</evidence>
<dbReference type="EMBL" id="BAUT01000093">
    <property type="protein sequence ID" value="GAE28281.1"/>
    <property type="molecule type" value="Genomic_DNA"/>
</dbReference>
<evidence type="ECO:0000256" key="2">
    <source>
        <dbReference type="ARBA" id="ARBA00022630"/>
    </source>
</evidence>
<evidence type="ECO:0000256" key="4">
    <source>
        <dbReference type="ARBA" id="ARBA00022857"/>
    </source>
</evidence>
<dbReference type="InterPro" id="IPR001155">
    <property type="entry name" value="OxRdtase_FMN_N"/>
</dbReference>
<name>W4Q885_9BACI</name>
<evidence type="ECO:0000256" key="1">
    <source>
        <dbReference type="ARBA" id="ARBA00001917"/>
    </source>
</evidence>
<keyword evidence="3" id="KW-0288">FMN</keyword>
<keyword evidence="4" id="KW-0521">NADP</keyword>
<dbReference type="PANTHER" id="PTHR43303">
    <property type="entry name" value="NADPH DEHYDROGENASE C23G7.10C-RELATED"/>
    <property type="match status" value="1"/>
</dbReference>
<keyword evidence="5" id="KW-0560">Oxidoreductase</keyword>